<dbReference type="SUPFAM" id="SSF55455">
    <property type="entry name" value="SRF-like"/>
    <property type="match status" value="1"/>
</dbReference>
<reference evidence="7 8" key="1">
    <citation type="journal article" date="2017" name="Mol. Plant">
        <title>The Genome of Medicinal Plant Macleaya cordata Provides New Insights into Benzylisoquinoline Alkaloids Metabolism.</title>
        <authorList>
            <person name="Liu X."/>
            <person name="Liu Y."/>
            <person name="Huang P."/>
            <person name="Ma Y."/>
            <person name="Qing Z."/>
            <person name="Tang Q."/>
            <person name="Cao H."/>
            <person name="Cheng P."/>
            <person name="Zheng Y."/>
            <person name="Yuan Z."/>
            <person name="Zhou Y."/>
            <person name="Liu J."/>
            <person name="Tang Z."/>
            <person name="Zhuo Y."/>
            <person name="Zhang Y."/>
            <person name="Yu L."/>
            <person name="Huang J."/>
            <person name="Yang P."/>
            <person name="Peng Q."/>
            <person name="Zhang J."/>
            <person name="Jiang W."/>
            <person name="Zhang Z."/>
            <person name="Lin K."/>
            <person name="Ro D.K."/>
            <person name="Chen X."/>
            <person name="Xiong X."/>
            <person name="Shang Y."/>
            <person name="Huang S."/>
            <person name="Zeng J."/>
        </authorList>
    </citation>
    <scope>NUCLEOTIDE SEQUENCE [LARGE SCALE GENOMIC DNA]</scope>
    <source>
        <strain evidence="8">cv. BLH2017</strain>
        <tissue evidence="7">Root</tissue>
    </source>
</reference>
<dbReference type="GO" id="GO:0005634">
    <property type="term" value="C:nucleus"/>
    <property type="evidence" value="ECO:0007669"/>
    <property type="project" value="UniProtKB-SubCell"/>
</dbReference>
<dbReference type="OrthoDB" id="1933443at2759"/>
<dbReference type="GO" id="GO:0000981">
    <property type="term" value="F:DNA-binding transcription factor activity, RNA polymerase II-specific"/>
    <property type="evidence" value="ECO:0007669"/>
    <property type="project" value="TreeGrafter"/>
</dbReference>
<evidence type="ECO:0000313" key="8">
    <source>
        <dbReference type="Proteomes" id="UP000195402"/>
    </source>
</evidence>
<dbReference type="GO" id="GO:0046983">
    <property type="term" value="F:protein dimerization activity"/>
    <property type="evidence" value="ECO:0007669"/>
    <property type="project" value="InterPro"/>
</dbReference>
<evidence type="ECO:0000259" key="6">
    <source>
        <dbReference type="PROSITE" id="PS50066"/>
    </source>
</evidence>
<keyword evidence="5" id="KW-0539">Nucleus</keyword>
<organism evidence="7 8">
    <name type="scientific">Macleaya cordata</name>
    <name type="common">Five-seeded plume-poppy</name>
    <name type="synonym">Bocconia cordata</name>
    <dbReference type="NCBI Taxonomy" id="56857"/>
    <lineage>
        <taxon>Eukaryota</taxon>
        <taxon>Viridiplantae</taxon>
        <taxon>Streptophyta</taxon>
        <taxon>Embryophyta</taxon>
        <taxon>Tracheophyta</taxon>
        <taxon>Spermatophyta</taxon>
        <taxon>Magnoliopsida</taxon>
        <taxon>Ranunculales</taxon>
        <taxon>Papaveraceae</taxon>
        <taxon>Papaveroideae</taxon>
        <taxon>Macleaya</taxon>
    </lineage>
</organism>
<gene>
    <name evidence="7" type="ORF">BVC80_681g5</name>
</gene>
<keyword evidence="2" id="KW-0805">Transcription regulation</keyword>
<dbReference type="Gene3D" id="6.10.140.920">
    <property type="match status" value="1"/>
</dbReference>
<feature type="domain" description="MADS-box" evidence="6">
    <location>
        <begin position="1"/>
        <end position="44"/>
    </location>
</feature>
<evidence type="ECO:0000313" key="7">
    <source>
        <dbReference type="EMBL" id="OVA05579.1"/>
    </source>
</evidence>
<protein>
    <submittedName>
        <fullName evidence="7">Transcription factor</fullName>
    </submittedName>
</protein>
<dbReference type="InterPro" id="IPR036879">
    <property type="entry name" value="TF_MADSbox_sf"/>
</dbReference>
<sequence>MATVIERKTGLFKKASELSTLCGAETAIVVFSPANKPFSFGHPSVDSVSNQFLASNSPSEVGESSTIEPSFADYYRSANINEFNKQVTEAMNQLLEEEDQGKKLTEMEKVEFKDRYLWNSPLEDLQYHELEQLKVSMEELKTKVYKEGEERQNGVPPPLSFMAVNPPAMVNPLLSQTNQNNKHTILHGFNYGLDHSYY</sequence>
<dbReference type="InParanoid" id="A0A200Q505"/>
<dbReference type="FunFam" id="3.40.1810.10:FF:000006">
    <property type="entry name" value="Agamous-like MADS-box protein AGL62"/>
    <property type="match status" value="1"/>
</dbReference>
<keyword evidence="3" id="KW-0238">DNA-binding</keyword>
<dbReference type="PRINTS" id="PR00404">
    <property type="entry name" value="MADSDOMAIN"/>
</dbReference>
<dbReference type="Pfam" id="PF00319">
    <property type="entry name" value="SRF-TF"/>
    <property type="match status" value="1"/>
</dbReference>
<evidence type="ECO:0000256" key="2">
    <source>
        <dbReference type="ARBA" id="ARBA00023015"/>
    </source>
</evidence>
<dbReference type="EMBL" id="MVGT01003101">
    <property type="protein sequence ID" value="OVA05579.1"/>
    <property type="molecule type" value="Genomic_DNA"/>
</dbReference>
<dbReference type="AlphaFoldDB" id="A0A200Q505"/>
<dbReference type="PROSITE" id="PS50066">
    <property type="entry name" value="MADS_BOX_2"/>
    <property type="match status" value="1"/>
</dbReference>
<name>A0A200Q505_MACCD</name>
<comment type="caution">
    <text evidence="7">The sequence shown here is derived from an EMBL/GenBank/DDBJ whole genome shotgun (WGS) entry which is preliminary data.</text>
</comment>
<keyword evidence="4" id="KW-0804">Transcription</keyword>
<dbReference type="GO" id="GO:0000978">
    <property type="term" value="F:RNA polymerase II cis-regulatory region sequence-specific DNA binding"/>
    <property type="evidence" value="ECO:0007669"/>
    <property type="project" value="TreeGrafter"/>
</dbReference>
<proteinExistence type="predicted"/>
<keyword evidence="8" id="KW-1185">Reference proteome</keyword>
<dbReference type="InterPro" id="IPR002100">
    <property type="entry name" value="TF_MADSbox"/>
</dbReference>
<dbReference type="SMART" id="SM00432">
    <property type="entry name" value="MADS"/>
    <property type="match status" value="1"/>
</dbReference>
<dbReference type="Proteomes" id="UP000195402">
    <property type="component" value="Unassembled WGS sequence"/>
</dbReference>
<evidence type="ECO:0000256" key="3">
    <source>
        <dbReference type="ARBA" id="ARBA00023125"/>
    </source>
</evidence>
<dbReference type="PANTHER" id="PTHR11945">
    <property type="entry name" value="MADS BOX PROTEIN"/>
    <property type="match status" value="1"/>
</dbReference>
<dbReference type="PANTHER" id="PTHR11945:SF629">
    <property type="entry name" value="OS02G0164450 PROTEIN"/>
    <property type="match status" value="1"/>
</dbReference>
<evidence type="ECO:0000256" key="4">
    <source>
        <dbReference type="ARBA" id="ARBA00023163"/>
    </source>
</evidence>
<comment type="subcellular location">
    <subcellularLocation>
        <location evidence="1">Nucleus</location>
    </subcellularLocation>
</comment>
<evidence type="ECO:0000256" key="1">
    <source>
        <dbReference type="ARBA" id="ARBA00004123"/>
    </source>
</evidence>
<dbReference type="Gene3D" id="3.40.1810.10">
    <property type="entry name" value="Transcription factor, MADS-box"/>
    <property type="match status" value="1"/>
</dbReference>
<evidence type="ECO:0000256" key="5">
    <source>
        <dbReference type="ARBA" id="ARBA00023242"/>
    </source>
</evidence>
<accession>A0A200Q505</accession>